<gene>
    <name evidence="4" type="ordered locus">FRAAL2349</name>
</gene>
<feature type="domain" description="Carbohydrate kinase PfkB" evidence="3">
    <location>
        <begin position="3"/>
        <end position="83"/>
    </location>
</feature>
<dbReference type="HOGENOM" id="CLU_027634_12_1_11"/>
<dbReference type="Pfam" id="PF00294">
    <property type="entry name" value="PfkB"/>
    <property type="match status" value="2"/>
</dbReference>
<evidence type="ECO:0000256" key="2">
    <source>
        <dbReference type="ARBA" id="ARBA00022777"/>
    </source>
</evidence>
<keyword evidence="1" id="KW-0808">Transferase</keyword>
<protein>
    <submittedName>
        <fullName evidence="4">Sugar kinase</fullName>
    </submittedName>
</protein>
<dbReference type="Proteomes" id="UP000000657">
    <property type="component" value="Chromosome"/>
</dbReference>
<dbReference type="KEGG" id="fal:FRAAL2349"/>
<dbReference type="STRING" id="326424.FRAAL2349"/>
<name>Q0RN91_FRAAA</name>
<evidence type="ECO:0000313" key="4">
    <source>
        <dbReference type="EMBL" id="CAJ60998.1"/>
    </source>
</evidence>
<feature type="domain" description="Carbohydrate kinase PfkB" evidence="3">
    <location>
        <begin position="167"/>
        <end position="295"/>
    </location>
</feature>
<keyword evidence="5" id="KW-1185">Reference proteome</keyword>
<dbReference type="InterPro" id="IPR011611">
    <property type="entry name" value="PfkB_dom"/>
</dbReference>
<accession>Q0RN91</accession>
<proteinExistence type="predicted"/>
<evidence type="ECO:0000259" key="3">
    <source>
        <dbReference type="Pfam" id="PF00294"/>
    </source>
</evidence>
<dbReference type="GO" id="GO:0016301">
    <property type="term" value="F:kinase activity"/>
    <property type="evidence" value="ECO:0007669"/>
    <property type="project" value="UniProtKB-KW"/>
</dbReference>
<dbReference type="InterPro" id="IPR002173">
    <property type="entry name" value="Carboh/pur_kinase_PfkB_CS"/>
</dbReference>
<evidence type="ECO:0000256" key="1">
    <source>
        <dbReference type="ARBA" id="ARBA00022679"/>
    </source>
</evidence>
<sequence>MHMPDVVVAGVVNVQQTVPVDGFPVAYAPVRYATGRLRLAVSGVGLNVARTLDALGTPASLATLVGNDPAGTVIRAELRRLGLLGAPGEDEPDDRGAGVLPTANSAMSPVLVDPRGTRQVHTDLADLATARYPPSVFRDLLAGARLAVLTTAGFVRDLIGVAQAVGVPIAVDVQTIVDAHDAYSRPWLAAATIVFCSAERLAASPADTAAALLSRYPAQIVLVGMGGDGCLLAVRDRPPCHLPARAPHGVLDTTGAGDALCAGFLHYWLTTGDPDAAARRAVLVAGCAVGSAGTDVHVNSGHIDDLLRAPDGRPSDAG</sequence>
<dbReference type="InterPro" id="IPR029056">
    <property type="entry name" value="Ribokinase-like"/>
</dbReference>
<evidence type="ECO:0000313" key="5">
    <source>
        <dbReference type="Proteomes" id="UP000000657"/>
    </source>
</evidence>
<dbReference type="SUPFAM" id="SSF53613">
    <property type="entry name" value="Ribokinase-like"/>
    <property type="match status" value="1"/>
</dbReference>
<dbReference type="eggNOG" id="COG0524">
    <property type="taxonomic scope" value="Bacteria"/>
</dbReference>
<reference evidence="4 5" key="1">
    <citation type="journal article" date="2007" name="Genome Res.">
        <title>Genome characteristics of facultatively symbiotic Frankia sp. strains reflect host range and host plant biogeography.</title>
        <authorList>
            <person name="Normand P."/>
            <person name="Lapierre P."/>
            <person name="Tisa L.S."/>
            <person name="Gogarten J.P."/>
            <person name="Alloisio N."/>
            <person name="Bagnarol E."/>
            <person name="Bassi C.A."/>
            <person name="Berry A.M."/>
            <person name="Bickhart D.M."/>
            <person name="Choisne N."/>
            <person name="Couloux A."/>
            <person name="Cournoyer B."/>
            <person name="Cruveiller S."/>
            <person name="Daubin V."/>
            <person name="Demange N."/>
            <person name="Francino M.P."/>
            <person name="Goltsman E."/>
            <person name="Huang Y."/>
            <person name="Kopp O.R."/>
            <person name="Labarre L."/>
            <person name="Lapidus A."/>
            <person name="Lavire C."/>
            <person name="Marechal J."/>
            <person name="Martinez M."/>
            <person name="Mastronunzio J.E."/>
            <person name="Mullin B.C."/>
            <person name="Niemann J."/>
            <person name="Pujic P."/>
            <person name="Rawnsley T."/>
            <person name="Rouy Z."/>
            <person name="Schenowitz C."/>
            <person name="Sellstedt A."/>
            <person name="Tavares F."/>
            <person name="Tomkins J.P."/>
            <person name="Vallenet D."/>
            <person name="Valverde C."/>
            <person name="Wall L.G."/>
            <person name="Wang Y."/>
            <person name="Medigue C."/>
            <person name="Benson D.R."/>
        </authorList>
    </citation>
    <scope>NUCLEOTIDE SEQUENCE [LARGE SCALE GENOMIC DNA]</scope>
    <source>
        <strain evidence="5">DSM 45986 / CECT 9034 / ACN14a</strain>
    </source>
</reference>
<dbReference type="PROSITE" id="PS00584">
    <property type="entry name" value="PFKB_KINASES_2"/>
    <property type="match status" value="1"/>
</dbReference>
<dbReference type="PANTHER" id="PTHR10584">
    <property type="entry name" value="SUGAR KINASE"/>
    <property type="match status" value="1"/>
</dbReference>
<dbReference type="AlphaFoldDB" id="Q0RN91"/>
<dbReference type="PANTHER" id="PTHR10584:SF166">
    <property type="entry name" value="RIBOKINASE"/>
    <property type="match status" value="1"/>
</dbReference>
<organism evidence="4 5">
    <name type="scientific">Frankia alni (strain DSM 45986 / CECT 9034 / ACN14a)</name>
    <dbReference type="NCBI Taxonomy" id="326424"/>
    <lineage>
        <taxon>Bacteria</taxon>
        <taxon>Bacillati</taxon>
        <taxon>Actinomycetota</taxon>
        <taxon>Actinomycetes</taxon>
        <taxon>Frankiales</taxon>
        <taxon>Frankiaceae</taxon>
        <taxon>Frankia</taxon>
    </lineage>
</organism>
<dbReference type="Gene3D" id="3.40.1190.20">
    <property type="match status" value="1"/>
</dbReference>
<keyword evidence="2 4" id="KW-0418">Kinase</keyword>
<dbReference type="EMBL" id="CT573213">
    <property type="protein sequence ID" value="CAJ60998.1"/>
    <property type="molecule type" value="Genomic_DNA"/>
</dbReference>